<dbReference type="EMBL" id="MNAD01001713">
    <property type="protein sequence ID" value="OJT01913.1"/>
    <property type="molecule type" value="Genomic_DNA"/>
</dbReference>
<gene>
    <name evidence="1" type="ORF">TRAPUB_7625</name>
</gene>
<organism evidence="1 2">
    <name type="scientific">Trametes pubescens</name>
    <name type="common">White-rot fungus</name>
    <dbReference type="NCBI Taxonomy" id="154538"/>
    <lineage>
        <taxon>Eukaryota</taxon>
        <taxon>Fungi</taxon>
        <taxon>Dikarya</taxon>
        <taxon>Basidiomycota</taxon>
        <taxon>Agaricomycotina</taxon>
        <taxon>Agaricomycetes</taxon>
        <taxon>Polyporales</taxon>
        <taxon>Polyporaceae</taxon>
        <taxon>Trametes</taxon>
    </lineage>
</organism>
<proteinExistence type="predicted"/>
<dbReference type="OrthoDB" id="2745729at2759"/>
<sequence>MAFLSTVENEQQFPPHPIFARSHQEHVGCWVSIDGRIDGSLQTLMESLDPVGMTSRMMHILAAPARTASLETMRAHRACARSILTLRVLVQNRRKDKTPILVFASQSQVLSLPSSTAAVQRGAGQHEYNGIATFNLDNAPRVAIGVARDPWYKVPRLSIRQFNNVELVNDAPLRTQIKDASDGIVLLNTGDFVVFHLQFRVGDGETISTDWQALSALEAIFVPWLPWDGVEQPTSLSSTLPTVQSRAPADVTPALGRLLRAGIDQSAVKDYFSDLMELGEEAYIESHFGPGRANIVGRMDAIMNTMVMEMIGDISRAGNIRALIQRISDAGLESLFDKFVVRN</sequence>
<comment type="caution">
    <text evidence="1">The sequence shown here is derived from an EMBL/GenBank/DDBJ whole genome shotgun (WGS) entry which is preliminary data.</text>
</comment>
<reference evidence="1 2" key="1">
    <citation type="submission" date="2016-10" db="EMBL/GenBank/DDBJ databases">
        <title>Genome sequence of the basidiomycete white-rot fungus Trametes pubescens.</title>
        <authorList>
            <person name="Makela M.R."/>
            <person name="Granchi Z."/>
            <person name="Peng M."/>
            <person name="De Vries R.P."/>
            <person name="Grigoriev I."/>
            <person name="Riley R."/>
            <person name="Hilden K."/>
        </authorList>
    </citation>
    <scope>NUCLEOTIDE SEQUENCE [LARGE SCALE GENOMIC DNA]</scope>
    <source>
        <strain evidence="1 2">FBCC735</strain>
    </source>
</reference>
<dbReference type="STRING" id="154538.A0A1M2V2V6"/>
<evidence type="ECO:0000313" key="1">
    <source>
        <dbReference type="EMBL" id="OJT01913.1"/>
    </source>
</evidence>
<evidence type="ECO:0000313" key="2">
    <source>
        <dbReference type="Proteomes" id="UP000184267"/>
    </source>
</evidence>
<dbReference type="Proteomes" id="UP000184267">
    <property type="component" value="Unassembled WGS sequence"/>
</dbReference>
<name>A0A1M2V2V6_TRAPU</name>
<dbReference type="AlphaFoldDB" id="A0A1M2V2V6"/>
<keyword evidence="2" id="KW-1185">Reference proteome</keyword>
<accession>A0A1M2V2V6</accession>
<protein>
    <submittedName>
        <fullName evidence="1">Uncharacterized protein</fullName>
    </submittedName>
</protein>